<dbReference type="Proteomes" id="UP000192536">
    <property type="component" value="Unassembled WGS sequence"/>
</dbReference>
<name>A0A1X0WG52_9GAMM</name>
<comment type="caution">
    <text evidence="1">The sequence shown here is derived from an EMBL/GenBank/DDBJ whole genome shotgun (WGS) entry which is preliminary data.</text>
</comment>
<reference evidence="1 2" key="1">
    <citation type="journal article" date="2017" name="Int. J. Syst. Evol. Microbiol.">
        <title>Rouxiella badensis sp. nov. and Rouxiella silvae sp. nov. isolated from peat bog soil in Germany and emendation of the genus description.</title>
        <authorList>
            <person name="Le Fleche-Mateos A."/>
            <person name="Kugler J.H."/>
            <person name="Hansen S.H."/>
            <person name="Syldatk C."/>
            <person name="Hausmann R."/>
            <person name="Lomprez F."/>
            <person name="Vandenbogaert M."/>
            <person name="Manuguerra J.C."/>
            <person name="Grimont P.A."/>
        </authorList>
    </citation>
    <scope>NUCLEOTIDE SEQUENCE [LARGE SCALE GENOMIC DNA]</scope>
    <source>
        <strain evidence="1 2">DSM 100043</strain>
    </source>
</reference>
<gene>
    <name evidence="1" type="ORF">BS640_09720</name>
</gene>
<dbReference type="Pfam" id="PF11066">
    <property type="entry name" value="DUF2867"/>
    <property type="match status" value="1"/>
</dbReference>
<protein>
    <recommendedName>
        <fullName evidence="3">DUF2867 domain-containing protein</fullName>
    </recommendedName>
</protein>
<dbReference type="InterPro" id="IPR021295">
    <property type="entry name" value="DUF2867"/>
</dbReference>
<dbReference type="EMBL" id="MRWE01000013">
    <property type="protein sequence ID" value="ORJ25693.1"/>
    <property type="molecule type" value="Genomic_DNA"/>
</dbReference>
<evidence type="ECO:0000313" key="2">
    <source>
        <dbReference type="Proteomes" id="UP000192536"/>
    </source>
</evidence>
<dbReference type="AlphaFoldDB" id="A0A1X0WG52"/>
<proteinExistence type="predicted"/>
<sequence>MRIMALFPSCEGRIKSAKPPVDSQLTPYYQRANLVDAFTLKLLPEDTRDINALAQAVLGHPAPWFKALLALRDKGAASFGLKTTRTLRAEIDGQQAEKIDFFRVLSRSEREIIFGEDDDHLDFRLSIFRREGPNGDELVATTVVHCHNLLGHAYLAAIKPFHILVVRASLHRSRKWLQ</sequence>
<evidence type="ECO:0000313" key="1">
    <source>
        <dbReference type="EMBL" id="ORJ25693.1"/>
    </source>
</evidence>
<accession>A0A1X0WG52</accession>
<evidence type="ECO:0008006" key="3">
    <source>
        <dbReference type="Google" id="ProtNLM"/>
    </source>
</evidence>
<organism evidence="1 2">
    <name type="scientific">Rouxiella badensis</name>
    <dbReference type="NCBI Taxonomy" id="1646377"/>
    <lineage>
        <taxon>Bacteria</taxon>
        <taxon>Pseudomonadati</taxon>
        <taxon>Pseudomonadota</taxon>
        <taxon>Gammaproteobacteria</taxon>
        <taxon>Enterobacterales</taxon>
        <taxon>Yersiniaceae</taxon>
        <taxon>Rouxiella</taxon>
    </lineage>
</organism>
<keyword evidence="2" id="KW-1185">Reference proteome</keyword>